<dbReference type="EMBL" id="BAABFB010000072">
    <property type="protein sequence ID" value="GAA4488515.1"/>
    <property type="molecule type" value="Genomic_DNA"/>
</dbReference>
<feature type="transmembrane region" description="Helical" evidence="1">
    <location>
        <begin position="12"/>
        <end position="36"/>
    </location>
</feature>
<dbReference type="Proteomes" id="UP001501183">
    <property type="component" value="Unassembled WGS sequence"/>
</dbReference>
<keyword evidence="1" id="KW-0472">Membrane</keyword>
<gene>
    <name evidence="2" type="ORF">GCM10023094_48510</name>
</gene>
<sequence length="91" mass="10131">MMYWYGNGMSGWGYALMTVSMVLFWALVILGVVALIRYLTRVPQPPDSASAQRPTPEQVLAERLAHGEIDEQEYRNRLAALRGYPPSTGGS</sequence>
<name>A0ABP8PJR4_9NOCA</name>
<evidence type="ECO:0008006" key="4">
    <source>
        <dbReference type="Google" id="ProtNLM"/>
    </source>
</evidence>
<comment type="caution">
    <text evidence="2">The sequence shown here is derived from an EMBL/GenBank/DDBJ whole genome shotgun (WGS) entry which is preliminary data.</text>
</comment>
<evidence type="ECO:0000313" key="3">
    <source>
        <dbReference type="Proteomes" id="UP001501183"/>
    </source>
</evidence>
<reference evidence="3" key="1">
    <citation type="journal article" date="2019" name="Int. J. Syst. Evol. Microbiol.">
        <title>The Global Catalogue of Microorganisms (GCM) 10K type strain sequencing project: providing services to taxonomists for standard genome sequencing and annotation.</title>
        <authorList>
            <consortium name="The Broad Institute Genomics Platform"/>
            <consortium name="The Broad Institute Genome Sequencing Center for Infectious Disease"/>
            <person name="Wu L."/>
            <person name="Ma J."/>
        </authorList>
    </citation>
    <scope>NUCLEOTIDE SEQUENCE [LARGE SCALE GENOMIC DNA]</scope>
    <source>
        <strain evidence="3">JCM 32206</strain>
    </source>
</reference>
<keyword evidence="1" id="KW-1133">Transmembrane helix</keyword>
<proteinExistence type="predicted"/>
<evidence type="ECO:0000313" key="2">
    <source>
        <dbReference type="EMBL" id="GAA4488515.1"/>
    </source>
</evidence>
<evidence type="ECO:0000256" key="1">
    <source>
        <dbReference type="SAM" id="Phobius"/>
    </source>
</evidence>
<keyword evidence="1" id="KW-0812">Transmembrane</keyword>
<accession>A0ABP8PJR4</accession>
<protein>
    <recommendedName>
        <fullName evidence="4">SHOCT domain-containing protein</fullName>
    </recommendedName>
</protein>
<organism evidence="2 3">
    <name type="scientific">Rhodococcus olei</name>
    <dbReference type="NCBI Taxonomy" id="2161675"/>
    <lineage>
        <taxon>Bacteria</taxon>
        <taxon>Bacillati</taxon>
        <taxon>Actinomycetota</taxon>
        <taxon>Actinomycetes</taxon>
        <taxon>Mycobacteriales</taxon>
        <taxon>Nocardiaceae</taxon>
        <taxon>Rhodococcus</taxon>
    </lineage>
</organism>
<keyword evidence="3" id="KW-1185">Reference proteome</keyword>
<dbReference type="RefSeq" id="WP_345351604.1">
    <property type="nucleotide sequence ID" value="NZ_BAABFB010000072.1"/>
</dbReference>